<dbReference type="Proteomes" id="UP000263040">
    <property type="component" value="Chromosome"/>
</dbReference>
<sequence length="180" mass="22537">MKKLILISLLSLSSSLFASADIGLSIRTPIGDNSTLDLNFRSDDHRYDDRYRNFDYKRHGYYDNYGYYFGYFDRTGYFYNNIFFLYDGRYTYHDRLFLRGYFKPSHPHYREYRFHKNNDWNRSRNYRNDREPVYGPYYERNYNPNYKQKDEHRKHYDNKPDKHDYEDNRNSHPRDENRHR</sequence>
<feature type="region of interest" description="Disordered" evidence="1">
    <location>
        <begin position="131"/>
        <end position="180"/>
    </location>
</feature>
<dbReference type="RefSeq" id="WP_118885318.1">
    <property type="nucleotide sequence ID" value="NZ_CP032100.1"/>
</dbReference>
<keyword evidence="2" id="KW-0732">Signal</keyword>
<gene>
    <name evidence="3" type="ORF">ASUIS_0233</name>
</gene>
<keyword evidence="4" id="KW-1185">Reference proteome</keyword>
<dbReference type="EMBL" id="CP032100">
    <property type="protein sequence ID" value="AXX88741.1"/>
    <property type="molecule type" value="Genomic_DNA"/>
</dbReference>
<accession>A0AAD0WPK2</accession>
<dbReference type="AlphaFoldDB" id="A0AAD0WPK2"/>
<evidence type="ECO:0000256" key="1">
    <source>
        <dbReference type="SAM" id="MobiDB-lite"/>
    </source>
</evidence>
<evidence type="ECO:0000313" key="3">
    <source>
        <dbReference type="EMBL" id="AXX88741.1"/>
    </source>
</evidence>
<feature type="signal peptide" evidence="2">
    <location>
        <begin position="1"/>
        <end position="20"/>
    </location>
</feature>
<feature type="compositionally biased region" description="Basic and acidic residues" evidence="1">
    <location>
        <begin position="147"/>
        <end position="180"/>
    </location>
</feature>
<reference evidence="3 4" key="1">
    <citation type="submission" date="2018-08" db="EMBL/GenBank/DDBJ databases">
        <title>Complete genome of the Arcobacter suis type strain LMG 26152.</title>
        <authorList>
            <person name="Miller W.G."/>
            <person name="Yee E."/>
            <person name="Bono J.L."/>
        </authorList>
    </citation>
    <scope>NUCLEOTIDE SEQUENCE [LARGE SCALE GENOMIC DNA]</scope>
    <source>
        <strain evidence="3 4">CECT 7833</strain>
    </source>
</reference>
<protein>
    <submittedName>
        <fullName evidence="3">Uncharacterized protein</fullName>
    </submittedName>
</protein>
<dbReference type="KEGG" id="asui:ASUIS_0233"/>
<evidence type="ECO:0000313" key="4">
    <source>
        <dbReference type="Proteomes" id="UP000263040"/>
    </source>
</evidence>
<organism evidence="3 4">
    <name type="scientific">Arcobacter suis CECT 7833</name>
    <dbReference type="NCBI Taxonomy" id="663365"/>
    <lineage>
        <taxon>Bacteria</taxon>
        <taxon>Pseudomonadati</taxon>
        <taxon>Campylobacterota</taxon>
        <taxon>Epsilonproteobacteria</taxon>
        <taxon>Campylobacterales</taxon>
        <taxon>Arcobacteraceae</taxon>
        <taxon>Arcobacter</taxon>
    </lineage>
</organism>
<proteinExistence type="predicted"/>
<name>A0AAD0WPK2_9BACT</name>
<evidence type="ECO:0000256" key="2">
    <source>
        <dbReference type="SAM" id="SignalP"/>
    </source>
</evidence>
<feature type="chain" id="PRO_5041964227" evidence="2">
    <location>
        <begin position="21"/>
        <end position="180"/>
    </location>
</feature>